<evidence type="ECO:0000256" key="6">
    <source>
        <dbReference type="ARBA" id="ARBA00022989"/>
    </source>
</evidence>
<dbReference type="Pfam" id="PF01769">
    <property type="entry name" value="MgtE"/>
    <property type="match status" value="1"/>
</dbReference>
<feature type="transmembrane region" description="Helical" evidence="9">
    <location>
        <begin position="293"/>
        <end position="311"/>
    </location>
</feature>
<dbReference type="InterPro" id="IPR038076">
    <property type="entry name" value="MgtE_N_sf"/>
</dbReference>
<dbReference type="Gene3D" id="1.25.60.10">
    <property type="entry name" value="MgtE N-terminal domain-like"/>
    <property type="match status" value="1"/>
</dbReference>
<evidence type="ECO:0000259" key="10">
    <source>
        <dbReference type="PROSITE" id="PS51371"/>
    </source>
</evidence>
<dbReference type="InterPro" id="IPR036739">
    <property type="entry name" value="SLC41_membr_dom_sf"/>
</dbReference>
<dbReference type="Gene3D" id="1.10.357.20">
    <property type="entry name" value="SLC41 divalent cation transporters, integral membrane domain"/>
    <property type="match status" value="1"/>
</dbReference>
<dbReference type="InterPro" id="IPR046342">
    <property type="entry name" value="CBS_dom_sf"/>
</dbReference>
<dbReference type="CDD" id="cd04606">
    <property type="entry name" value="CBS_pair_Mg_transporter"/>
    <property type="match status" value="1"/>
</dbReference>
<keyword evidence="6 9" id="KW-1133">Transmembrane helix</keyword>
<name>A0ABW4NJ53_9LACT</name>
<accession>A0ABW4NJ53</accession>
<proteinExistence type="inferred from homology"/>
<dbReference type="Proteomes" id="UP001597285">
    <property type="component" value="Unassembled WGS sequence"/>
</dbReference>
<comment type="subunit">
    <text evidence="9">Homodimer.</text>
</comment>
<organism evidence="11 12">
    <name type="scientific">Carnobacterium antarcticum</name>
    <dbReference type="NCBI Taxonomy" id="2126436"/>
    <lineage>
        <taxon>Bacteria</taxon>
        <taxon>Bacillati</taxon>
        <taxon>Bacillota</taxon>
        <taxon>Bacilli</taxon>
        <taxon>Lactobacillales</taxon>
        <taxon>Carnobacteriaceae</taxon>
        <taxon>Carnobacterium</taxon>
    </lineage>
</organism>
<keyword evidence="8" id="KW-0129">CBS domain</keyword>
<comment type="caution">
    <text evidence="9">Lacks conserved residue(s) required for the propagation of feature annotation.</text>
</comment>
<evidence type="ECO:0000256" key="9">
    <source>
        <dbReference type="RuleBase" id="RU362011"/>
    </source>
</evidence>
<keyword evidence="9" id="KW-0479">Metal-binding</keyword>
<evidence type="ECO:0000313" key="12">
    <source>
        <dbReference type="Proteomes" id="UP001597285"/>
    </source>
</evidence>
<dbReference type="InterPro" id="IPR006668">
    <property type="entry name" value="Mg_transptr_MgtE_intracell_dom"/>
</dbReference>
<comment type="caution">
    <text evidence="11">The sequence shown here is derived from an EMBL/GenBank/DDBJ whole genome shotgun (WGS) entry which is preliminary data.</text>
</comment>
<dbReference type="SMART" id="SM00924">
    <property type="entry name" value="MgtE_N"/>
    <property type="match status" value="1"/>
</dbReference>
<dbReference type="InterPro" id="IPR006667">
    <property type="entry name" value="SLC41_membr_dom"/>
</dbReference>
<dbReference type="SUPFAM" id="SSF54631">
    <property type="entry name" value="CBS-domain pair"/>
    <property type="match status" value="1"/>
</dbReference>
<feature type="transmembrane region" description="Helical" evidence="9">
    <location>
        <begin position="431"/>
        <end position="449"/>
    </location>
</feature>
<feature type="domain" description="CBS" evidence="10">
    <location>
        <begin position="205"/>
        <end position="261"/>
    </location>
</feature>
<feature type="domain" description="CBS" evidence="10">
    <location>
        <begin position="141"/>
        <end position="204"/>
    </location>
</feature>
<dbReference type="NCBIfam" id="TIGR00400">
    <property type="entry name" value="mgtE"/>
    <property type="match status" value="1"/>
</dbReference>
<dbReference type="Pfam" id="PF00571">
    <property type="entry name" value="CBS"/>
    <property type="match status" value="2"/>
</dbReference>
<comment type="similarity">
    <text evidence="2 9">Belongs to the SLC41A transporter family.</text>
</comment>
<dbReference type="InterPro" id="IPR000644">
    <property type="entry name" value="CBS_dom"/>
</dbReference>
<keyword evidence="5 9" id="KW-0460">Magnesium</keyword>
<feature type="transmembrane region" description="Helical" evidence="9">
    <location>
        <begin position="395"/>
        <end position="419"/>
    </location>
</feature>
<dbReference type="PANTHER" id="PTHR43773:SF1">
    <property type="entry name" value="MAGNESIUM TRANSPORTER MGTE"/>
    <property type="match status" value="1"/>
</dbReference>
<dbReference type="RefSeq" id="WP_058920205.1">
    <property type="nucleotide sequence ID" value="NZ_JBHSQC010000016.1"/>
</dbReference>
<evidence type="ECO:0000256" key="2">
    <source>
        <dbReference type="ARBA" id="ARBA00009749"/>
    </source>
</evidence>
<keyword evidence="12" id="KW-1185">Reference proteome</keyword>
<protein>
    <recommendedName>
        <fullName evidence="9">Magnesium transporter MgtE</fullName>
    </recommendedName>
</protein>
<gene>
    <name evidence="11" type="primary">mgtE</name>
    <name evidence="11" type="ORF">ACFSBK_00880</name>
</gene>
<keyword evidence="9" id="KW-1003">Cell membrane</keyword>
<evidence type="ECO:0000256" key="1">
    <source>
        <dbReference type="ARBA" id="ARBA00004141"/>
    </source>
</evidence>
<dbReference type="InterPro" id="IPR006669">
    <property type="entry name" value="MgtE_transporter"/>
</dbReference>
<keyword evidence="7 9" id="KW-0472">Membrane</keyword>
<keyword evidence="3 9" id="KW-0813">Transport</keyword>
<evidence type="ECO:0000256" key="5">
    <source>
        <dbReference type="ARBA" id="ARBA00022842"/>
    </source>
</evidence>
<evidence type="ECO:0000313" key="11">
    <source>
        <dbReference type="EMBL" id="MFD1798419.1"/>
    </source>
</evidence>
<comment type="function">
    <text evidence="9">Acts as a magnesium transporter.</text>
</comment>
<dbReference type="Gene3D" id="3.10.580.10">
    <property type="entry name" value="CBS-domain"/>
    <property type="match status" value="1"/>
</dbReference>
<dbReference type="EMBL" id="JBHUFF010000003">
    <property type="protein sequence ID" value="MFD1798419.1"/>
    <property type="molecule type" value="Genomic_DNA"/>
</dbReference>
<comment type="subcellular location">
    <subcellularLocation>
        <location evidence="9">Cell membrane</location>
        <topology evidence="9">Multi-pass membrane protein</topology>
    </subcellularLocation>
    <subcellularLocation>
        <location evidence="1">Membrane</location>
        <topology evidence="1">Multi-pass membrane protein</topology>
    </subcellularLocation>
</comment>
<dbReference type="SMART" id="SM00116">
    <property type="entry name" value="CBS"/>
    <property type="match status" value="2"/>
</dbReference>
<evidence type="ECO:0000256" key="3">
    <source>
        <dbReference type="ARBA" id="ARBA00022448"/>
    </source>
</evidence>
<evidence type="ECO:0000256" key="8">
    <source>
        <dbReference type="PROSITE-ProRule" id="PRU00703"/>
    </source>
</evidence>
<dbReference type="PANTHER" id="PTHR43773">
    <property type="entry name" value="MAGNESIUM TRANSPORTER MGTE"/>
    <property type="match status" value="1"/>
</dbReference>
<feature type="transmembrane region" description="Helical" evidence="9">
    <location>
        <begin position="365"/>
        <end position="389"/>
    </location>
</feature>
<dbReference type="Pfam" id="PF03448">
    <property type="entry name" value="MgtE_N"/>
    <property type="match status" value="1"/>
</dbReference>
<keyword evidence="4 9" id="KW-0812">Transmembrane</keyword>
<dbReference type="PROSITE" id="PS51371">
    <property type="entry name" value="CBS"/>
    <property type="match status" value="2"/>
</dbReference>
<dbReference type="SUPFAM" id="SSF161093">
    <property type="entry name" value="MgtE membrane domain-like"/>
    <property type="match status" value="1"/>
</dbReference>
<sequence length="457" mass="52091">MKRIDDRKNNYYEGIFKAAKENNRKKFRKLFLKLHTNDQVELFHLLYTEKKKKVESFLEPSEFAELFEWMDPADQTEAYEAFSTEYIANLFHYMEIDNVVDFLSYRDDEERQALLNQLDAAERSRVEEMLAYEPETAGSIMTKGFISVSPENTVQQTVKMVRIFAKETEMVYYIYVLDKENRLVGILSLRDMILHPEDTKVQDVMLTQLTFVRINDDQEVVARMIQDYDLLAVPVLNDEDVMLGIVTVDDVMDILVEETTEDFNEFSAIRKTKSKMERGEESAWQTARVRMPWIIILVFLGMISASLISSFEETLNQVVVLAAFIPIIMDSAGNVGTQSLAVAVRNISMGEKRTKEEFWQNILKELVAGMIIGLAAGIVLALVVCIFYQNLVLAVIIGFSLFVTLSLSTVVGAVIPFLINRLKIDPAIASGPFITTINDAMGLLIYFSVATKLLHVL</sequence>
<evidence type="ECO:0000256" key="7">
    <source>
        <dbReference type="ARBA" id="ARBA00023136"/>
    </source>
</evidence>
<dbReference type="SUPFAM" id="SSF158791">
    <property type="entry name" value="MgtE N-terminal domain-like"/>
    <property type="match status" value="1"/>
</dbReference>
<reference evidence="12" key="1">
    <citation type="journal article" date="2019" name="Int. J. Syst. Evol. Microbiol.">
        <title>The Global Catalogue of Microorganisms (GCM) 10K type strain sequencing project: providing services to taxonomists for standard genome sequencing and annotation.</title>
        <authorList>
            <consortium name="The Broad Institute Genomics Platform"/>
            <consortium name="The Broad Institute Genome Sequencing Center for Infectious Disease"/>
            <person name="Wu L."/>
            <person name="Ma J."/>
        </authorList>
    </citation>
    <scope>NUCLEOTIDE SEQUENCE [LARGE SCALE GENOMIC DNA]</scope>
    <source>
        <strain evidence="12">KCTC 42143</strain>
    </source>
</reference>
<evidence type="ECO:0000256" key="4">
    <source>
        <dbReference type="ARBA" id="ARBA00022692"/>
    </source>
</evidence>